<proteinExistence type="predicted"/>
<dbReference type="GO" id="GO:0006313">
    <property type="term" value="P:DNA transposition"/>
    <property type="evidence" value="ECO:0007669"/>
    <property type="project" value="InterPro"/>
</dbReference>
<organism evidence="2 3">
    <name type="scientific">Enterocloster clostridioformis</name>
    <dbReference type="NCBI Taxonomy" id="1531"/>
    <lineage>
        <taxon>Bacteria</taxon>
        <taxon>Bacillati</taxon>
        <taxon>Bacillota</taxon>
        <taxon>Clostridia</taxon>
        <taxon>Lachnospirales</taxon>
        <taxon>Lachnospiraceae</taxon>
        <taxon>Enterocloster</taxon>
    </lineage>
</organism>
<dbReference type="Proteomes" id="UP000095512">
    <property type="component" value="Unassembled WGS sequence"/>
</dbReference>
<accession>A0A174KUX3</accession>
<evidence type="ECO:0000313" key="2">
    <source>
        <dbReference type="EMBL" id="CUP16004.1"/>
    </source>
</evidence>
<dbReference type="AlphaFoldDB" id="A0A174KUX3"/>
<name>A0A174KUX3_9FIRM</name>
<reference evidence="2 3" key="1">
    <citation type="submission" date="2015-09" db="EMBL/GenBank/DDBJ databases">
        <authorList>
            <consortium name="Pathogen Informatics"/>
        </authorList>
    </citation>
    <scope>NUCLEOTIDE SEQUENCE [LARGE SCALE GENOMIC DNA]</scope>
    <source>
        <strain evidence="2 3">2789STDY5834865</strain>
    </source>
</reference>
<feature type="domain" description="Transposase IS4-like" evidence="1">
    <location>
        <begin position="109"/>
        <end position="218"/>
    </location>
</feature>
<dbReference type="Pfam" id="PF01609">
    <property type="entry name" value="DDE_Tnp_1"/>
    <property type="match status" value="1"/>
</dbReference>
<dbReference type="GO" id="GO:0004803">
    <property type="term" value="F:transposase activity"/>
    <property type="evidence" value="ECO:0007669"/>
    <property type="project" value="InterPro"/>
</dbReference>
<evidence type="ECO:0000313" key="3">
    <source>
        <dbReference type="Proteomes" id="UP000095512"/>
    </source>
</evidence>
<gene>
    <name evidence="2" type="ORF">ERS852480_02756</name>
</gene>
<protein>
    <submittedName>
        <fullName evidence="2">Transposase IS4 family protein</fullName>
    </submittedName>
</protein>
<dbReference type="InterPro" id="IPR002559">
    <property type="entry name" value="Transposase_11"/>
</dbReference>
<dbReference type="GO" id="GO:0003677">
    <property type="term" value="F:DNA binding"/>
    <property type="evidence" value="ECO:0007669"/>
    <property type="project" value="InterPro"/>
</dbReference>
<evidence type="ECO:0000259" key="1">
    <source>
        <dbReference type="Pfam" id="PF01609"/>
    </source>
</evidence>
<sequence length="245" mass="27306">MLRSPETVKSSLLGIVSDMSKDISSFVRNPATDFTRDRKLNFKNTVSLILSMGGQSLNSELIDYFQYVEPEIPTASALIQQSDKLLPDALSYIFHHFNDPPKASRNGFRLLAADGTDINFTSNPLLEDYYQKPGRSNGGICSVHLNALYELGSRVYTDAVIHPCHAKDEFRAFCDMVDRYPDSEAPHTIWIADRGFSYFNTFAHVIEKGGFFLIRTKDVASKGLAGRLPLPSSGVFDLTVTLNLI</sequence>
<dbReference type="InterPro" id="IPR012337">
    <property type="entry name" value="RNaseH-like_sf"/>
</dbReference>
<dbReference type="SUPFAM" id="SSF53098">
    <property type="entry name" value="Ribonuclease H-like"/>
    <property type="match status" value="1"/>
</dbReference>
<dbReference type="EMBL" id="CZAB01000023">
    <property type="protein sequence ID" value="CUP16004.1"/>
    <property type="molecule type" value="Genomic_DNA"/>
</dbReference>